<feature type="compositionally biased region" description="Polar residues" evidence="1">
    <location>
        <begin position="106"/>
        <end position="123"/>
    </location>
</feature>
<name>A0A2D3VEZ8_9PEZI</name>
<dbReference type="Proteomes" id="UP000225277">
    <property type="component" value="Unassembled WGS sequence"/>
</dbReference>
<keyword evidence="2" id="KW-0812">Transmembrane</keyword>
<evidence type="ECO:0000256" key="2">
    <source>
        <dbReference type="SAM" id="Phobius"/>
    </source>
</evidence>
<dbReference type="EMBL" id="FJUY01000014">
    <property type="protein sequence ID" value="CZT22631.1"/>
    <property type="molecule type" value="Genomic_DNA"/>
</dbReference>
<dbReference type="AlphaFoldDB" id="A0A2D3VEZ8"/>
<evidence type="ECO:0000313" key="4">
    <source>
        <dbReference type="Proteomes" id="UP000225277"/>
    </source>
</evidence>
<sequence>MSHKYSDLEVVHDYDAPEVVPSQEKVVVPGENEKNSHKIYDGQDEEWSTTGKMLAEPETQDDDEHTKPKRRTCCGMELTRRRIYLLSALAILVVIAAAVGGGVGGTQASRKNNDSSGTPQGQLGRTGYITGNIGPTGGVIGQPSITPTTTITVDVTTSTIDVSPTETAFSDCPSSNGTAYAVNSGSEDSPPLLWRKSCGDSFGTLAPLTIMGEKASSLNDCIRMCVAQNALNATQNEMNPCNTVCWRNGSPGDDRPFHCFGGFKKNDTERFTLTGETRCDSAVWVNQDVGFIGGSSS</sequence>
<dbReference type="GeneID" id="35603434"/>
<evidence type="ECO:0000313" key="3">
    <source>
        <dbReference type="EMBL" id="CZT22631.1"/>
    </source>
</evidence>
<evidence type="ECO:0008006" key="5">
    <source>
        <dbReference type="Google" id="ProtNLM"/>
    </source>
</evidence>
<proteinExistence type="predicted"/>
<reference evidence="3 4" key="1">
    <citation type="submission" date="2016-03" db="EMBL/GenBank/DDBJ databases">
        <authorList>
            <person name="Ploux O."/>
        </authorList>
    </citation>
    <scope>NUCLEOTIDE SEQUENCE [LARGE SCALE GENOMIC DNA]</scope>
    <source>
        <strain evidence="3 4">URUG2</strain>
    </source>
</reference>
<keyword evidence="2" id="KW-1133">Transmembrane helix</keyword>
<feature type="transmembrane region" description="Helical" evidence="2">
    <location>
        <begin position="83"/>
        <end position="103"/>
    </location>
</feature>
<dbReference type="OrthoDB" id="5424430at2759"/>
<accession>A0A2D3VEZ8</accession>
<dbReference type="RefSeq" id="XP_023629355.1">
    <property type="nucleotide sequence ID" value="XM_023773587.1"/>
</dbReference>
<dbReference type="STRING" id="112498.A0A2D3VEZ8"/>
<keyword evidence="4" id="KW-1185">Reference proteome</keyword>
<feature type="region of interest" description="Disordered" evidence="1">
    <location>
        <begin position="104"/>
        <end position="125"/>
    </location>
</feature>
<evidence type="ECO:0000256" key="1">
    <source>
        <dbReference type="SAM" id="MobiDB-lite"/>
    </source>
</evidence>
<protein>
    <recommendedName>
        <fullName evidence="5">Apple domain-containing protein</fullName>
    </recommendedName>
</protein>
<gene>
    <name evidence="3" type="ORF">RCC_08336</name>
</gene>
<keyword evidence="2" id="KW-0472">Membrane</keyword>
<organism evidence="3 4">
    <name type="scientific">Ramularia collo-cygni</name>
    <dbReference type="NCBI Taxonomy" id="112498"/>
    <lineage>
        <taxon>Eukaryota</taxon>
        <taxon>Fungi</taxon>
        <taxon>Dikarya</taxon>
        <taxon>Ascomycota</taxon>
        <taxon>Pezizomycotina</taxon>
        <taxon>Dothideomycetes</taxon>
        <taxon>Dothideomycetidae</taxon>
        <taxon>Mycosphaerellales</taxon>
        <taxon>Mycosphaerellaceae</taxon>
        <taxon>Ramularia</taxon>
    </lineage>
</organism>